<reference evidence="2 3" key="1">
    <citation type="submission" date="2024-05" db="EMBL/GenBank/DDBJ databases">
        <title>Culex pipiens pipiens assembly and annotation.</title>
        <authorList>
            <person name="Alout H."/>
            <person name="Durand T."/>
        </authorList>
    </citation>
    <scope>NUCLEOTIDE SEQUENCE [LARGE SCALE GENOMIC DNA]</scope>
    <source>
        <strain evidence="2">HA-2024</strain>
        <tissue evidence="2">Whole body</tissue>
    </source>
</reference>
<evidence type="ECO:0000256" key="1">
    <source>
        <dbReference type="SAM" id="MobiDB-lite"/>
    </source>
</evidence>
<proteinExistence type="predicted"/>
<feature type="compositionally biased region" description="Basic residues" evidence="1">
    <location>
        <begin position="1"/>
        <end position="26"/>
    </location>
</feature>
<name>A0ABD1D024_CULPP</name>
<comment type="caution">
    <text evidence="2">The sequence shown here is derived from an EMBL/GenBank/DDBJ whole genome shotgun (WGS) entry which is preliminary data.</text>
</comment>
<organism evidence="2 3">
    <name type="scientific">Culex pipiens pipiens</name>
    <name type="common">Northern house mosquito</name>
    <dbReference type="NCBI Taxonomy" id="38569"/>
    <lineage>
        <taxon>Eukaryota</taxon>
        <taxon>Metazoa</taxon>
        <taxon>Ecdysozoa</taxon>
        <taxon>Arthropoda</taxon>
        <taxon>Hexapoda</taxon>
        <taxon>Insecta</taxon>
        <taxon>Pterygota</taxon>
        <taxon>Neoptera</taxon>
        <taxon>Endopterygota</taxon>
        <taxon>Diptera</taxon>
        <taxon>Nematocera</taxon>
        <taxon>Culicoidea</taxon>
        <taxon>Culicidae</taxon>
        <taxon>Culicinae</taxon>
        <taxon>Culicini</taxon>
        <taxon>Culex</taxon>
        <taxon>Culex</taxon>
    </lineage>
</organism>
<dbReference type="EMBL" id="JBEHCU010008361">
    <property type="protein sequence ID" value="KAL1384582.1"/>
    <property type="molecule type" value="Genomic_DNA"/>
</dbReference>
<sequence length="40" mass="4613">MFGRRSAIHHHPHNTLNHHNHQKAKAARQAALEQQHSNSN</sequence>
<keyword evidence="3" id="KW-1185">Reference proteome</keyword>
<feature type="non-terminal residue" evidence="2">
    <location>
        <position position="40"/>
    </location>
</feature>
<feature type="region of interest" description="Disordered" evidence="1">
    <location>
        <begin position="1"/>
        <end position="40"/>
    </location>
</feature>
<evidence type="ECO:0000313" key="3">
    <source>
        <dbReference type="Proteomes" id="UP001562425"/>
    </source>
</evidence>
<gene>
    <name evidence="2" type="ORF">pipiens_000409</name>
</gene>
<dbReference type="Proteomes" id="UP001562425">
    <property type="component" value="Unassembled WGS sequence"/>
</dbReference>
<evidence type="ECO:0000313" key="2">
    <source>
        <dbReference type="EMBL" id="KAL1384582.1"/>
    </source>
</evidence>
<protein>
    <submittedName>
        <fullName evidence="2">Uncharacterized protein</fullName>
    </submittedName>
</protein>
<accession>A0ABD1D024</accession>
<dbReference type="AlphaFoldDB" id="A0ABD1D024"/>